<accession>A0A8S4QFB1</accession>
<dbReference type="OrthoDB" id="346907at2759"/>
<evidence type="ECO:0000313" key="2">
    <source>
        <dbReference type="Proteomes" id="UP000838756"/>
    </source>
</evidence>
<dbReference type="AlphaFoldDB" id="A0A8S4QFB1"/>
<dbReference type="EMBL" id="CAKXAJ010001425">
    <property type="protein sequence ID" value="CAH2207825.1"/>
    <property type="molecule type" value="Genomic_DNA"/>
</dbReference>
<name>A0A8S4QFB1_9NEOP</name>
<feature type="non-terminal residue" evidence="1">
    <location>
        <position position="1"/>
    </location>
</feature>
<reference evidence="1" key="1">
    <citation type="submission" date="2022-03" db="EMBL/GenBank/DDBJ databases">
        <authorList>
            <person name="Lindestad O."/>
        </authorList>
    </citation>
    <scope>NUCLEOTIDE SEQUENCE</scope>
</reference>
<gene>
    <name evidence="1" type="primary">jg22520</name>
    <name evidence="1" type="ORF">PAEG_LOCUS445</name>
</gene>
<dbReference type="Proteomes" id="UP000838756">
    <property type="component" value="Unassembled WGS sequence"/>
</dbReference>
<dbReference type="Gene3D" id="3.30.200.20">
    <property type="entry name" value="Phosphorylase Kinase, domain 1"/>
    <property type="match status" value="1"/>
</dbReference>
<organism evidence="1 2">
    <name type="scientific">Pararge aegeria aegeria</name>
    <dbReference type="NCBI Taxonomy" id="348720"/>
    <lineage>
        <taxon>Eukaryota</taxon>
        <taxon>Metazoa</taxon>
        <taxon>Ecdysozoa</taxon>
        <taxon>Arthropoda</taxon>
        <taxon>Hexapoda</taxon>
        <taxon>Insecta</taxon>
        <taxon>Pterygota</taxon>
        <taxon>Neoptera</taxon>
        <taxon>Endopterygota</taxon>
        <taxon>Lepidoptera</taxon>
        <taxon>Glossata</taxon>
        <taxon>Ditrysia</taxon>
        <taxon>Papilionoidea</taxon>
        <taxon>Nymphalidae</taxon>
        <taxon>Satyrinae</taxon>
        <taxon>Satyrini</taxon>
        <taxon>Parargina</taxon>
        <taxon>Pararge</taxon>
    </lineage>
</organism>
<evidence type="ECO:0000313" key="1">
    <source>
        <dbReference type="EMBL" id="CAH2207825.1"/>
    </source>
</evidence>
<protein>
    <submittedName>
        <fullName evidence="1">Jg22520 protein</fullName>
    </submittedName>
</protein>
<dbReference type="InterPro" id="IPR011009">
    <property type="entry name" value="Kinase-like_dom_sf"/>
</dbReference>
<keyword evidence="2" id="KW-1185">Reference proteome</keyword>
<comment type="caution">
    <text evidence="1">The sequence shown here is derived from an EMBL/GenBank/DDBJ whole genome shotgun (WGS) entry which is preliminary data.</text>
</comment>
<sequence length="84" mass="9337">VGARSAVAVKCIDKCRVKHSGAAIDNLVSEIRLLKTLSHPHIVQMKEFTWDDRYCSLGVRSARSQSRRAAYTVPIFSDSSDCQV</sequence>
<dbReference type="SUPFAM" id="SSF56112">
    <property type="entry name" value="Protein kinase-like (PK-like)"/>
    <property type="match status" value="1"/>
</dbReference>
<proteinExistence type="predicted"/>